<keyword evidence="3" id="KW-1133">Transmembrane helix</keyword>
<dbReference type="PRINTS" id="PR01490">
    <property type="entry name" value="RTXTOXIND"/>
</dbReference>
<dbReference type="RefSeq" id="WP_187432326.1">
    <property type="nucleotide sequence ID" value="NZ_CP143423.1"/>
</dbReference>
<gene>
    <name evidence="7" type="primary">hlyD</name>
    <name evidence="7" type="ORF">ROLI_044790</name>
</gene>
<evidence type="ECO:0000256" key="2">
    <source>
        <dbReference type="ARBA" id="ARBA00022692"/>
    </source>
</evidence>
<accession>A0ABZ2BZI2</accession>
<evidence type="ECO:0000256" key="3">
    <source>
        <dbReference type="ARBA" id="ARBA00022989"/>
    </source>
</evidence>
<feature type="region of interest" description="Disordered" evidence="5">
    <location>
        <begin position="1"/>
        <end position="24"/>
    </location>
</feature>
<feature type="compositionally biased region" description="Polar residues" evidence="5">
    <location>
        <begin position="1"/>
        <end position="13"/>
    </location>
</feature>
<name>A0ABZ2BZI2_9RHOB</name>
<keyword evidence="4" id="KW-0472">Membrane</keyword>
<protein>
    <submittedName>
        <fullName evidence="7">Hemolysin secretion protein D, chromosomal</fullName>
    </submittedName>
</protein>
<evidence type="ECO:0000256" key="1">
    <source>
        <dbReference type="ARBA" id="ARBA00004167"/>
    </source>
</evidence>
<evidence type="ECO:0000313" key="7">
    <source>
        <dbReference type="EMBL" id="WVX51378.1"/>
    </source>
</evidence>
<dbReference type="Gene3D" id="2.40.30.170">
    <property type="match status" value="1"/>
</dbReference>
<evidence type="ECO:0000259" key="6">
    <source>
        <dbReference type="Pfam" id="PF26002"/>
    </source>
</evidence>
<keyword evidence="8" id="KW-1185">Reference proteome</keyword>
<dbReference type="Proteomes" id="UP001318682">
    <property type="component" value="Chromosome"/>
</dbReference>
<dbReference type="PANTHER" id="PTHR30386:SF26">
    <property type="entry name" value="TRANSPORT PROTEIN COMB"/>
    <property type="match status" value="1"/>
</dbReference>
<keyword evidence="2" id="KW-0812">Transmembrane</keyword>
<reference evidence="8" key="1">
    <citation type="submission" date="2024-01" db="EMBL/GenBank/DDBJ databases">
        <title>Roseobacter fucihabitans sp. nov., isolated from the brown alga Fucus spiralis.</title>
        <authorList>
            <person name="Hahnke S."/>
            <person name="Berger M."/>
            <person name="Schlingloff A."/>
            <person name="Athale I."/>
            <person name="Neumann-Schaal M."/>
            <person name="Adenaya A."/>
            <person name="Poehlein A."/>
            <person name="Daniel R."/>
            <person name="Pertersen J."/>
            <person name="Brinkhoff T."/>
        </authorList>
    </citation>
    <scope>NUCLEOTIDE SEQUENCE [LARGE SCALE GENOMIC DNA]</scope>
    <source>
        <strain evidence="8">B14</strain>
    </source>
</reference>
<dbReference type="EMBL" id="CP143423">
    <property type="protein sequence ID" value="WVX51378.1"/>
    <property type="molecule type" value="Genomic_DNA"/>
</dbReference>
<dbReference type="InterPro" id="IPR058982">
    <property type="entry name" value="Beta-barrel_AprE"/>
</dbReference>
<dbReference type="Pfam" id="PF26002">
    <property type="entry name" value="Beta-barrel_AprE"/>
    <property type="match status" value="1"/>
</dbReference>
<sequence>MTNRLPSASSVAKSTPKKNHTRDTDSSLFAHAALEDIRDSGAARWTIAICTALLTFAIVWAGQVQVQEKVTGTGTIEPKGRIERIEHPDGGVVRELMVQGSEVLLAGGLLLRLDTDHIDRELQSISSRITTLEDESERVRFLLHADGRTMPVERGTGDAASEAFWTEQMFLIAQLDRMILEDLRLVAQIETAEIRDEILAAEYQIVEQQLERYQNYSTSGSVRLIDRERLEREALQLTGSMEEDDGRRAELKLARGENAQRREELLAQRRRDAAARWTKIEAELVALRQSAADAEARIERANVRTVNGGKLQRLEVSNPNEVIAPGDVIAEIVPPGTEYRAVINVSADRIGSIRQGMDVKLKVISYDFTRFGAISAQISEVSPTSFISDAGDIVYRVTVNLPTTVPMSNQPVAVRPGMTVSADILTGERTILSYLLHPVRRIQDQSLSER</sequence>
<proteinExistence type="predicted"/>
<evidence type="ECO:0000313" key="8">
    <source>
        <dbReference type="Proteomes" id="UP001318682"/>
    </source>
</evidence>
<evidence type="ECO:0000256" key="4">
    <source>
        <dbReference type="ARBA" id="ARBA00023136"/>
    </source>
</evidence>
<dbReference type="InterPro" id="IPR050739">
    <property type="entry name" value="MFP"/>
</dbReference>
<comment type="subcellular location">
    <subcellularLocation>
        <location evidence="1">Membrane</location>
        <topology evidence="1">Single-pass membrane protein</topology>
    </subcellularLocation>
</comment>
<dbReference type="PANTHER" id="PTHR30386">
    <property type="entry name" value="MEMBRANE FUSION SUBUNIT OF EMRAB-TOLC MULTIDRUG EFFLUX PUMP"/>
    <property type="match status" value="1"/>
</dbReference>
<evidence type="ECO:0000256" key="5">
    <source>
        <dbReference type="SAM" id="MobiDB-lite"/>
    </source>
</evidence>
<feature type="domain" description="AprE-like beta-barrel" evidence="6">
    <location>
        <begin position="343"/>
        <end position="427"/>
    </location>
</feature>
<organism evidence="7 8">
    <name type="scientific">Roseobacter fucihabitans</name>
    <dbReference type="NCBI Taxonomy" id="1537242"/>
    <lineage>
        <taxon>Bacteria</taxon>
        <taxon>Pseudomonadati</taxon>
        <taxon>Pseudomonadota</taxon>
        <taxon>Alphaproteobacteria</taxon>
        <taxon>Rhodobacterales</taxon>
        <taxon>Roseobacteraceae</taxon>
        <taxon>Roseobacter</taxon>
    </lineage>
</organism>